<name>A0A382SDD7_9ZZZZ</name>
<gene>
    <name evidence="2" type="ORF">METZ01_LOCUS360737</name>
</gene>
<proteinExistence type="predicted"/>
<evidence type="ECO:0000259" key="1">
    <source>
        <dbReference type="Pfam" id="PF19808"/>
    </source>
</evidence>
<evidence type="ECO:0000313" key="2">
    <source>
        <dbReference type="EMBL" id="SVD07883.1"/>
    </source>
</evidence>
<dbReference type="EMBL" id="UINC01128251">
    <property type="protein sequence ID" value="SVD07883.1"/>
    <property type="molecule type" value="Genomic_DNA"/>
</dbReference>
<organism evidence="2">
    <name type="scientific">marine metagenome</name>
    <dbReference type="NCBI Taxonomy" id="408172"/>
    <lineage>
        <taxon>unclassified sequences</taxon>
        <taxon>metagenomes</taxon>
        <taxon>ecological metagenomes</taxon>
    </lineage>
</organism>
<dbReference type="InterPro" id="IPR046258">
    <property type="entry name" value="DUF6291"/>
</dbReference>
<dbReference type="Pfam" id="PF19808">
    <property type="entry name" value="DUF6291"/>
    <property type="match status" value="1"/>
</dbReference>
<sequence length="88" mass="10407">MNDWHDDEDITVNRNSFVFYDSFYRAMDYLTEEEKMEYIDAICHYSLYDIRIDMSPKIAGMFELVKAQIDANIKKREDGKKGGRPPNS</sequence>
<dbReference type="AlphaFoldDB" id="A0A382SDD7"/>
<accession>A0A382SDD7</accession>
<feature type="domain" description="DUF6291" evidence="1">
    <location>
        <begin position="16"/>
        <end position="85"/>
    </location>
</feature>
<reference evidence="2" key="1">
    <citation type="submission" date="2018-05" db="EMBL/GenBank/DDBJ databases">
        <authorList>
            <person name="Lanie J.A."/>
            <person name="Ng W.-L."/>
            <person name="Kazmierczak K.M."/>
            <person name="Andrzejewski T.M."/>
            <person name="Davidsen T.M."/>
            <person name="Wayne K.J."/>
            <person name="Tettelin H."/>
            <person name="Glass J.I."/>
            <person name="Rusch D."/>
            <person name="Podicherti R."/>
            <person name="Tsui H.-C.T."/>
            <person name="Winkler M.E."/>
        </authorList>
    </citation>
    <scope>NUCLEOTIDE SEQUENCE</scope>
</reference>
<protein>
    <recommendedName>
        <fullName evidence="1">DUF6291 domain-containing protein</fullName>
    </recommendedName>
</protein>